<dbReference type="VEuPathDB" id="TriTrypDB:Tb427_000321100"/>
<evidence type="ECO:0000256" key="3">
    <source>
        <dbReference type="ARBA" id="ARBA00022622"/>
    </source>
</evidence>
<feature type="domain" description="Trypanosome variant surface glycoprotein A-type N-terminal" evidence="8">
    <location>
        <begin position="12"/>
        <end position="329"/>
    </location>
</feature>
<comment type="subcellular location">
    <subcellularLocation>
        <location evidence="1">Cell membrane</location>
        <topology evidence="1">Lipid-anchor</topology>
        <topology evidence="1">GPI-anchor</topology>
    </subcellularLocation>
</comment>
<dbReference type="GO" id="GO:0098552">
    <property type="term" value="C:side of membrane"/>
    <property type="evidence" value="ECO:0007669"/>
    <property type="project" value="UniProtKB-KW"/>
</dbReference>
<feature type="compositionally biased region" description="Polar residues" evidence="7">
    <location>
        <begin position="343"/>
        <end position="356"/>
    </location>
</feature>
<evidence type="ECO:0000259" key="8">
    <source>
        <dbReference type="Pfam" id="PF00913"/>
    </source>
</evidence>
<dbReference type="GO" id="GO:0042783">
    <property type="term" value="P:symbiont-mediated evasion of host immune response"/>
    <property type="evidence" value="ECO:0007669"/>
    <property type="project" value="InterPro"/>
</dbReference>
<keyword evidence="4" id="KW-0472">Membrane</keyword>
<accession>A0A1V0FYA4</accession>
<organism evidence="9">
    <name type="scientific">Trypanosoma brucei</name>
    <dbReference type="NCBI Taxonomy" id="5691"/>
    <lineage>
        <taxon>Eukaryota</taxon>
        <taxon>Discoba</taxon>
        <taxon>Euglenozoa</taxon>
        <taxon>Kinetoplastea</taxon>
        <taxon>Metakinetoplastina</taxon>
        <taxon>Trypanosomatida</taxon>
        <taxon>Trypanosomatidae</taxon>
        <taxon>Trypanosoma</taxon>
    </lineage>
</organism>
<dbReference type="EMBL" id="KY404536">
    <property type="protein sequence ID" value="ARB50787.1"/>
    <property type="molecule type" value="Genomic_DNA"/>
</dbReference>
<dbReference type="AlphaFoldDB" id="A0A1V0FYA4"/>
<keyword evidence="3" id="KW-0336">GPI-anchor</keyword>
<dbReference type="VEuPathDB" id="TriTrypDB:Tb427_000065700"/>
<evidence type="ECO:0000256" key="5">
    <source>
        <dbReference type="ARBA" id="ARBA00023180"/>
    </source>
</evidence>
<evidence type="ECO:0000256" key="1">
    <source>
        <dbReference type="ARBA" id="ARBA00004609"/>
    </source>
</evidence>
<evidence type="ECO:0000256" key="4">
    <source>
        <dbReference type="ARBA" id="ARBA00023136"/>
    </source>
</evidence>
<keyword evidence="6" id="KW-0449">Lipoprotein</keyword>
<evidence type="ECO:0000313" key="9">
    <source>
        <dbReference type="EMBL" id="ARB50787.1"/>
    </source>
</evidence>
<feature type="region of interest" description="Disordered" evidence="7">
    <location>
        <begin position="343"/>
        <end position="374"/>
    </location>
</feature>
<keyword evidence="5" id="KW-0325">Glycoprotein</keyword>
<protein>
    <submittedName>
        <fullName evidence="9">Variant surface glycoprotein</fullName>
    </submittedName>
</protein>
<dbReference type="GO" id="GO:0005886">
    <property type="term" value="C:plasma membrane"/>
    <property type="evidence" value="ECO:0007669"/>
    <property type="project" value="UniProtKB-SubCell"/>
</dbReference>
<feature type="compositionally biased region" description="Basic and acidic residues" evidence="7">
    <location>
        <begin position="359"/>
        <end position="374"/>
    </location>
</feature>
<sequence length="417" mass="44412">MAASEPDTTPLAKAAKLRIAAMLTTDAATIRKQLALAAMYSNCHAKAITARSSALKSATRAVAALAHIAGRSETLKKLAKLKIAAVTQQDANSAQQTKNAIKPDSAATGLDKKVCSLLELGKNTKLNAEKTTAKGYKLESQLINPSPATNDPTETEAAVCGGNTGSCTDSGTGTKHGVRKGTVYRVSQAKEHVRTATTTGTTSVIWHAASQDESDIGNYVTTMANSEAAAVSAAAEPCEPWTEIGNEVFLQNIAAWEIPIDQEDKLNEKQRKIQPATLTALYDTKDEELTAKIWKSVDAIQLTKENSGVSKPAKLGDFTGTQRLLLLEAAVAARKNNAVQSTPDFTAQQEEASGPNTEAVDKKNREKKDECTATEEDKCDKTKCDWNAEKKQCKVKEGAAFISAVIKAPLLLAVLLL</sequence>
<dbReference type="Pfam" id="PF00913">
    <property type="entry name" value="Trypan_glycop"/>
    <property type="match status" value="1"/>
</dbReference>
<keyword evidence="2" id="KW-1003">Cell membrane</keyword>
<name>A0A1V0FYA4_9TRYP</name>
<evidence type="ECO:0000256" key="7">
    <source>
        <dbReference type="SAM" id="MobiDB-lite"/>
    </source>
</evidence>
<dbReference type="InterPro" id="IPR001812">
    <property type="entry name" value="Trypano_VSG_A_N_dom"/>
</dbReference>
<dbReference type="SUPFAM" id="SSF58087">
    <property type="entry name" value="Variant surface glycoprotein (N-terminal domain)"/>
    <property type="match status" value="1"/>
</dbReference>
<evidence type="ECO:0000256" key="2">
    <source>
        <dbReference type="ARBA" id="ARBA00022475"/>
    </source>
</evidence>
<evidence type="ECO:0000256" key="6">
    <source>
        <dbReference type="ARBA" id="ARBA00023288"/>
    </source>
</evidence>
<reference evidence="9" key="1">
    <citation type="submission" date="2016-12" db="EMBL/GenBank/DDBJ databases">
        <title>Extending the VSGnome of Trypanosoma brucei strain TREU927.</title>
        <authorList>
            <person name="Cross G.A."/>
        </authorList>
    </citation>
    <scope>NUCLEOTIDE SEQUENCE</scope>
    <source>
        <strain evidence="9">Tb927.99.1023</strain>
    </source>
</reference>
<proteinExistence type="predicted"/>